<keyword evidence="1" id="KW-0413">Isomerase</keyword>
<dbReference type="Gene3D" id="3.10.450.50">
    <property type="match status" value="1"/>
</dbReference>
<dbReference type="AlphaFoldDB" id="A0A0S4KMU1"/>
<evidence type="ECO:0000313" key="2">
    <source>
        <dbReference type="Proteomes" id="UP000066284"/>
    </source>
</evidence>
<dbReference type="KEGG" id="nio:NITINOP_0079"/>
<dbReference type="STRING" id="1715989.NITINOP_0079"/>
<sequence length="55" mass="5983">MIEADGIALLRGSWNLESSASDGTSVTMKGQSIEVARKQQDGSWRFVIDHPFGAM</sequence>
<organism evidence="1 2">
    <name type="scientific">Candidatus Nitrospira inopinata</name>
    <dbReference type="NCBI Taxonomy" id="1715989"/>
    <lineage>
        <taxon>Bacteria</taxon>
        <taxon>Pseudomonadati</taxon>
        <taxon>Nitrospirota</taxon>
        <taxon>Nitrospiria</taxon>
        <taxon>Nitrospirales</taxon>
        <taxon>Nitrospiraceae</taxon>
        <taxon>Nitrospira</taxon>
    </lineage>
</organism>
<evidence type="ECO:0000313" key="1">
    <source>
        <dbReference type="EMBL" id="CUQ65055.1"/>
    </source>
</evidence>
<proteinExistence type="predicted"/>
<dbReference type="EMBL" id="LN885086">
    <property type="protein sequence ID" value="CUQ65055.1"/>
    <property type="molecule type" value="Genomic_DNA"/>
</dbReference>
<protein>
    <submittedName>
        <fullName evidence="1">Ketosteroid isomerase-like enzyme</fullName>
    </submittedName>
</protein>
<accession>A0A0S4KMU1</accession>
<dbReference type="SUPFAM" id="SSF54427">
    <property type="entry name" value="NTF2-like"/>
    <property type="match status" value="1"/>
</dbReference>
<dbReference type="Proteomes" id="UP000066284">
    <property type="component" value="Chromosome 1"/>
</dbReference>
<name>A0A0S4KMU1_9BACT</name>
<reference evidence="2" key="1">
    <citation type="submission" date="2015-09" db="EMBL/GenBank/DDBJ databases">
        <authorList>
            <person name="Daims H."/>
        </authorList>
    </citation>
    <scope>NUCLEOTIDE SEQUENCE [LARGE SCALE GENOMIC DNA]</scope>
</reference>
<dbReference type="GO" id="GO:0016853">
    <property type="term" value="F:isomerase activity"/>
    <property type="evidence" value="ECO:0007669"/>
    <property type="project" value="UniProtKB-KW"/>
</dbReference>
<dbReference type="InterPro" id="IPR032710">
    <property type="entry name" value="NTF2-like_dom_sf"/>
</dbReference>
<keyword evidence="2" id="KW-1185">Reference proteome</keyword>
<gene>
    <name evidence="1" type="ORF">NITINOP_0079</name>
</gene>